<proteinExistence type="predicted"/>
<protein>
    <submittedName>
        <fullName evidence="2">Thiol-disulfide isomerase or thioredoxin</fullName>
    </submittedName>
</protein>
<sequence>MKLTKSRIYNLLLLIFVVLMLFTPVGTTVKIWVNRIIVFSPSPVPDQDRERLEGYHWNLKTMEGGLYDFNEARGRVVLVNFWATWCPPCIAEMPALHRLYDSYGDRVLFLFVTGEDPETVEKFMKAKGWEELPVYFPVSKVPEKMYSSSIPATWVLDKSGNIVISKKGTAAWDSEKVRQMLDQWIAE</sequence>
<organism evidence="2 3">
    <name type="scientific">Sinomicrobium oceani</name>
    <dbReference type="NCBI Taxonomy" id="1150368"/>
    <lineage>
        <taxon>Bacteria</taxon>
        <taxon>Pseudomonadati</taxon>
        <taxon>Bacteroidota</taxon>
        <taxon>Flavobacteriia</taxon>
        <taxon>Flavobacteriales</taxon>
        <taxon>Flavobacteriaceae</taxon>
        <taxon>Sinomicrobium</taxon>
    </lineage>
</organism>
<dbReference type="EMBL" id="FPJE01000001">
    <property type="protein sequence ID" value="SFW14471.1"/>
    <property type="molecule type" value="Genomic_DNA"/>
</dbReference>
<keyword evidence="3" id="KW-1185">Reference proteome</keyword>
<evidence type="ECO:0000313" key="2">
    <source>
        <dbReference type="EMBL" id="SFW14471.1"/>
    </source>
</evidence>
<dbReference type="InterPro" id="IPR050553">
    <property type="entry name" value="Thioredoxin_ResA/DsbE_sf"/>
</dbReference>
<evidence type="ECO:0000259" key="1">
    <source>
        <dbReference type="PROSITE" id="PS51352"/>
    </source>
</evidence>
<keyword evidence="2" id="KW-0413">Isomerase</keyword>
<dbReference type="InterPro" id="IPR013766">
    <property type="entry name" value="Thioredoxin_domain"/>
</dbReference>
<reference evidence="2 3" key="1">
    <citation type="submission" date="2016-11" db="EMBL/GenBank/DDBJ databases">
        <authorList>
            <person name="Jaros S."/>
            <person name="Januszkiewicz K."/>
            <person name="Wedrychowicz H."/>
        </authorList>
    </citation>
    <scope>NUCLEOTIDE SEQUENCE [LARGE SCALE GENOMIC DNA]</scope>
    <source>
        <strain evidence="2 3">CGMCC 1.12145</strain>
    </source>
</reference>
<dbReference type="PANTHER" id="PTHR42852:SF17">
    <property type="entry name" value="THIOREDOXIN-LIKE PROTEIN HI_1115"/>
    <property type="match status" value="1"/>
</dbReference>
<dbReference type="AlphaFoldDB" id="A0A1K1LUC1"/>
<dbReference type="OrthoDB" id="9815205at2"/>
<dbReference type="InterPro" id="IPR036249">
    <property type="entry name" value="Thioredoxin-like_sf"/>
</dbReference>
<dbReference type="CDD" id="cd02966">
    <property type="entry name" value="TlpA_like_family"/>
    <property type="match status" value="1"/>
</dbReference>
<dbReference type="InterPro" id="IPR000866">
    <property type="entry name" value="AhpC/TSA"/>
</dbReference>
<gene>
    <name evidence="2" type="ORF">SAMN02927921_00251</name>
</gene>
<dbReference type="GO" id="GO:0016209">
    <property type="term" value="F:antioxidant activity"/>
    <property type="evidence" value="ECO:0007669"/>
    <property type="project" value="InterPro"/>
</dbReference>
<dbReference type="Proteomes" id="UP000182248">
    <property type="component" value="Unassembled WGS sequence"/>
</dbReference>
<dbReference type="RefSeq" id="WP_072315479.1">
    <property type="nucleotide sequence ID" value="NZ_FPJE01000001.1"/>
</dbReference>
<dbReference type="PROSITE" id="PS51352">
    <property type="entry name" value="THIOREDOXIN_2"/>
    <property type="match status" value="1"/>
</dbReference>
<name>A0A1K1LUC1_9FLAO</name>
<dbReference type="SUPFAM" id="SSF52833">
    <property type="entry name" value="Thioredoxin-like"/>
    <property type="match status" value="1"/>
</dbReference>
<evidence type="ECO:0000313" key="3">
    <source>
        <dbReference type="Proteomes" id="UP000182248"/>
    </source>
</evidence>
<accession>A0A1K1LUC1</accession>
<dbReference type="Pfam" id="PF00578">
    <property type="entry name" value="AhpC-TSA"/>
    <property type="match status" value="1"/>
</dbReference>
<dbReference type="PANTHER" id="PTHR42852">
    <property type="entry name" value="THIOL:DISULFIDE INTERCHANGE PROTEIN DSBE"/>
    <property type="match status" value="1"/>
</dbReference>
<dbReference type="Gene3D" id="3.40.30.10">
    <property type="entry name" value="Glutaredoxin"/>
    <property type="match status" value="1"/>
</dbReference>
<dbReference type="STRING" id="1150368.SAMN02927921_00251"/>
<feature type="domain" description="Thioredoxin" evidence="1">
    <location>
        <begin position="38"/>
        <end position="186"/>
    </location>
</feature>
<dbReference type="GO" id="GO:0016853">
    <property type="term" value="F:isomerase activity"/>
    <property type="evidence" value="ECO:0007669"/>
    <property type="project" value="UniProtKB-KW"/>
</dbReference>
<dbReference type="GO" id="GO:0016491">
    <property type="term" value="F:oxidoreductase activity"/>
    <property type="evidence" value="ECO:0007669"/>
    <property type="project" value="InterPro"/>
</dbReference>